<protein>
    <submittedName>
        <fullName evidence="8">G-protein coupled receptors family 1 profile domain-containing protein</fullName>
    </submittedName>
</protein>
<keyword evidence="3 5" id="KW-1133">Transmembrane helix</keyword>
<evidence type="ECO:0000256" key="5">
    <source>
        <dbReference type="SAM" id="Phobius"/>
    </source>
</evidence>
<dbReference type="InterPro" id="IPR017452">
    <property type="entry name" value="GPCR_Rhodpsn_7TM"/>
</dbReference>
<feature type="transmembrane region" description="Helical" evidence="5">
    <location>
        <begin position="230"/>
        <end position="250"/>
    </location>
</feature>
<evidence type="ECO:0000313" key="7">
    <source>
        <dbReference type="Proteomes" id="UP000887575"/>
    </source>
</evidence>
<dbReference type="GO" id="GO:0016020">
    <property type="term" value="C:membrane"/>
    <property type="evidence" value="ECO:0007669"/>
    <property type="project" value="UniProtKB-SubCell"/>
</dbReference>
<dbReference type="CDD" id="cd14978">
    <property type="entry name" value="7tmA_FMRFamide_R-like"/>
    <property type="match status" value="1"/>
</dbReference>
<feature type="transmembrane region" description="Helical" evidence="5">
    <location>
        <begin position="129"/>
        <end position="153"/>
    </location>
</feature>
<evidence type="ECO:0000313" key="8">
    <source>
        <dbReference type="WBParaSite" id="MBELARI_LOCUS4580"/>
    </source>
</evidence>
<accession>A0AAF3J9D0</accession>
<keyword evidence="4 5" id="KW-0472">Membrane</keyword>
<evidence type="ECO:0000256" key="3">
    <source>
        <dbReference type="ARBA" id="ARBA00022989"/>
    </source>
</evidence>
<dbReference type="PROSITE" id="PS50262">
    <property type="entry name" value="G_PROTEIN_RECEP_F1_2"/>
    <property type="match status" value="1"/>
</dbReference>
<feature type="transmembrane region" description="Helical" evidence="5">
    <location>
        <begin position="57"/>
        <end position="76"/>
    </location>
</feature>
<name>A0AAF3J9D0_9BILA</name>
<proteinExistence type="predicted"/>
<dbReference type="AlphaFoldDB" id="A0AAF3J9D0"/>
<dbReference type="SUPFAM" id="SSF81321">
    <property type="entry name" value="Family A G protein-coupled receptor-like"/>
    <property type="match status" value="1"/>
</dbReference>
<keyword evidence="2 5" id="KW-0812">Transmembrane</keyword>
<dbReference type="PANTHER" id="PTHR46709:SF1">
    <property type="entry name" value="G-PROTEIN COUPLED RECEPTORS FAMILY 1 PROFILE DOMAIN-CONTAINING PROTEIN"/>
    <property type="match status" value="1"/>
</dbReference>
<feature type="transmembrane region" description="Helical" evidence="5">
    <location>
        <begin position="173"/>
        <end position="191"/>
    </location>
</feature>
<reference evidence="8" key="1">
    <citation type="submission" date="2024-02" db="UniProtKB">
        <authorList>
            <consortium name="WormBaseParasite"/>
        </authorList>
    </citation>
    <scope>IDENTIFICATION</scope>
</reference>
<evidence type="ECO:0000256" key="1">
    <source>
        <dbReference type="ARBA" id="ARBA00004370"/>
    </source>
</evidence>
<evidence type="ECO:0000256" key="4">
    <source>
        <dbReference type="ARBA" id="ARBA00023136"/>
    </source>
</evidence>
<dbReference type="WBParaSite" id="MBELARI_LOCUS4580">
    <property type="protein sequence ID" value="MBELARI_LOCUS4580"/>
    <property type="gene ID" value="MBELARI_LOCUS4580"/>
</dbReference>
<organism evidence="7 8">
    <name type="scientific">Mesorhabditis belari</name>
    <dbReference type="NCBI Taxonomy" id="2138241"/>
    <lineage>
        <taxon>Eukaryota</taxon>
        <taxon>Metazoa</taxon>
        <taxon>Ecdysozoa</taxon>
        <taxon>Nematoda</taxon>
        <taxon>Chromadorea</taxon>
        <taxon>Rhabditida</taxon>
        <taxon>Rhabditina</taxon>
        <taxon>Rhabditomorpha</taxon>
        <taxon>Rhabditoidea</taxon>
        <taxon>Rhabditidae</taxon>
        <taxon>Mesorhabditinae</taxon>
        <taxon>Mesorhabditis</taxon>
    </lineage>
</organism>
<sequence length="386" mass="44723">MSDDLRYFYSIEASTSHESAFDERTPSEISLQTDDGETCHLEVFSTTDAIRMLLNSGLGSVICFTGITFNMILLVMFSRLSFHNTNYLYLYILAFFDIIVEVCFIMIFSAATYYEYFYNYELYVAWHNYIRLFSTVGQVLIIASSVLIVLASFERYMCSSSKSPGFDPRTRTLLIFFVILYAFIVKGTVWAELRLIHAPECAKFSDWHITQSSLADQNSFYYTMWMVHGRNVLCVFLPFSLLCVLNFLTFRNINRKSKHFEAMLLEGPTMLLPQDAQQALAARDRKRDATYTLFALVSVYLFSNLINTWLTFWEYIDKDGLASIGDGWPYRYLADVSSLTSIAATAFRLPIYWGCNRELKIHLSTFFNDFTNKKLEKFALKHEVIV</sequence>
<evidence type="ECO:0000256" key="2">
    <source>
        <dbReference type="ARBA" id="ARBA00022692"/>
    </source>
</evidence>
<feature type="transmembrane region" description="Helical" evidence="5">
    <location>
        <begin position="332"/>
        <end position="353"/>
    </location>
</feature>
<feature type="domain" description="G-protein coupled receptors family 1 profile" evidence="6">
    <location>
        <begin position="66"/>
        <end position="352"/>
    </location>
</feature>
<feature type="transmembrane region" description="Helical" evidence="5">
    <location>
        <begin position="291"/>
        <end position="312"/>
    </location>
</feature>
<comment type="subcellular location">
    <subcellularLocation>
        <location evidence="1">Membrane</location>
    </subcellularLocation>
</comment>
<dbReference type="Gene3D" id="1.20.1070.10">
    <property type="entry name" value="Rhodopsin 7-helix transmembrane proteins"/>
    <property type="match status" value="1"/>
</dbReference>
<evidence type="ECO:0000259" key="6">
    <source>
        <dbReference type="PROSITE" id="PS50262"/>
    </source>
</evidence>
<keyword evidence="7" id="KW-1185">Reference proteome</keyword>
<dbReference type="Proteomes" id="UP000887575">
    <property type="component" value="Unassembled WGS sequence"/>
</dbReference>
<dbReference type="PANTHER" id="PTHR46709">
    <property type="entry name" value="PROTEIN CBG23488-RELATED"/>
    <property type="match status" value="1"/>
</dbReference>
<feature type="transmembrane region" description="Helical" evidence="5">
    <location>
        <begin position="88"/>
        <end position="109"/>
    </location>
</feature>